<dbReference type="GO" id="GO:0004725">
    <property type="term" value="F:protein tyrosine phosphatase activity"/>
    <property type="evidence" value="ECO:0007669"/>
    <property type="project" value="UniProtKB-EC"/>
</dbReference>
<dbReference type="GO" id="GO:0043409">
    <property type="term" value="P:negative regulation of MAPK cascade"/>
    <property type="evidence" value="ECO:0007669"/>
    <property type="project" value="TreeGrafter"/>
</dbReference>
<dbReference type="GO" id="GO:0003676">
    <property type="term" value="F:nucleic acid binding"/>
    <property type="evidence" value="ECO:0007669"/>
    <property type="project" value="InterPro"/>
</dbReference>
<dbReference type="GO" id="GO:0005737">
    <property type="term" value="C:cytoplasm"/>
    <property type="evidence" value="ECO:0007669"/>
    <property type="project" value="TreeGrafter"/>
</dbReference>
<evidence type="ECO:0000259" key="6">
    <source>
        <dbReference type="PROSITE" id="PS50054"/>
    </source>
</evidence>
<dbReference type="Pfam" id="PF00782">
    <property type="entry name" value="DSPc"/>
    <property type="match status" value="1"/>
</dbReference>
<dbReference type="InterPro" id="IPR000387">
    <property type="entry name" value="Tyr_Pase_dom"/>
</dbReference>
<dbReference type="OrthoDB" id="10252009at2759"/>
<dbReference type="AlphaFoldDB" id="A0A7G2CC45"/>
<feature type="region of interest" description="Disordered" evidence="5">
    <location>
        <begin position="30"/>
        <end position="56"/>
    </location>
</feature>
<feature type="domain" description="Tyrosine-protein phosphatase" evidence="6">
    <location>
        <begin position="59"/>
        <end position="212"/>
    </location>
</feature>
<keyword evidence="9" id="KW-1185">Reference proteome</keyword>
<evidence type="ECO:0000256" key="2">
    <source>
        <dbReference type="ARBA" id="ARBA00013064"/>
    </source>
</evidence>
<sequence>MDSSPPVEPCPPVPAFALAYSSKKSANAENWADLRSGESPTSSKKNTRSTNYSNNRNEPPSLILDFLYLGGVNDARDAVFLESNNVKYIINVSTEEYWSVNKDIVVYPFRVEDNVDANIAQYFRSTDEVLEKVRKEFFAAKREDPTLTPPRVLVHCQKGKSRSATIVLAYLISRNGWTLNEALDYVKAKRPCIEPNIGFLGALHVLEDSVSTEQRSKKSSEESIIVRNISCHTSKNAIKSFFEKHIGCVKKVVIHHRDHPSNGKQESEPKSDPEADCTLCMVFFACSENAKRAKHFANSSPRDLDGLRPVKGKTIKLSLPSKIKTINDGFASSAA</sequence>
<comment type="similarity">
    <text evidence="1">Belongs to the protein-tyrosine phosphatase family. Non-receptor class dual specificity subfamily.</text>
</comment>
<dbReference type="InterPro" id="IPR000340">
    <property type="entry name" value="Dual-sp_phosphatase_cat-dom"/>
</dbReference>
<dbReference type="PROSITE" id="PS50054">
    <property type="entry name" value="TYR_PHOSPHATASE_DUAL"/>
    <property type="match status" value="1"/>
</dbReference>
<dbReference type="InterPro" id="IPR029021">
    <property type="entry name" value="Prot-tyrosine_phosphatase-like"/>
</dbReference>
<dbReference type="SMART" id="SM00195">
    <property type="entry name" value="DSPc"/>
    <property type="match status" value="1"/>
</dbReference>
<evidence type="ECO:0000313" key="8">
    <source>
        <dbReference type="EMBL" id="CAD2217015.1"/>
    </source>
</evidence>
<dbReference type="CDD" id="cd00590">
    <property type="entry name" value="RRM_SF"/>
    <property type="match status" value="1"/>
</dbReference>
<feature type="domain" description="Tyrosine specific protein phosphatases" evidence="7">
    <location>
        <begin position="127"/>
        <end position="191"/>
    </location>
</feature>
<dbReference type="EC" id="3.1.3.48" evidence="2"/>
<keyword evidence="3" id="KW-0378">Hydrolase</keyword>
<organism evidence="8 9">
    <name type="scientific">Angomonas deanei</name>
    <dbReference type="NCBI Taxonomy" id="59799"/>
    <lineage>
        <taxon>Eukaryota</taxon>
        <taxon>Discoba</taxon>
        <taxon>Euglenozoa</taxon>
        <taxon>Kinetoplastea</taxon>
        <taxon>Metakinetoplastina</taxon>
        <taxon>Trypanosomatida</taxon>
        <taxon>Trypanosomatidae</taxon>
        <taxon>Strigomonadinae</taxon>
        <taxon>Angomonas</taxon>
    </lineage>
</organism>
<protein>
    <recommendedName>
        <fullName evidence="2">protein-tyrosine-phosphatase</fullName>
        <ecNumber evidence="2">3.1.3.48</ecNumber>
    </recommendedName>
</protein>
<dbReference type="PANTHER" id="PTHR10159:SF530">
    <property type="entry name" value="DUAL SPECIFICITY PROTEIN PHOSPHATASE DDB_G0271350-RELATED"/>
    <property type="match status" value="1"/>
</dbReference>
<dbReference type="CDD" id="cd14498">
    <property type="entry name" value="DSP"/>
    <property type="match status" value="1"/>
</dbReference>
<dbReference type="InterPro" id="IPR012677">
    <property type="entry name" value="Nucleotide-bd_a/b_plait_sf"/>
</dbReference>
<dbReference type="EMBL" id="LR877152">
    <property type="protein sequence ID" value="CAD2217015.1"/>
    <property type="molecule type" value="Genomic_DNA"/>
</dbReference>
<dbReference type="PANTHER" id="PTHR10159">
    <property type="entry name" value="DUAL SPECIFICITY PROTEIN PHOSPHATASE"/>
    <property type="match status" value="1"/>
</dbReference>
<name>A0A7G2CC45_9TRYP</name>
<dbReference type="PROSITE" id="PS50056">
    <property type="entry name" value="TYR_PHOSPHATASE_2"/>
    <property type="match status" value="1"/>
</dbReference>
<feature type="compositionally biased region" description="Low complexity" evidence="5">
    <location>
        <begin position="39"/>
        <end position="56"/>
    </location>
</feature>
<proteinExistence type="inferred from homology"/>
<dbReference type="VEuPathDB" id="TriTrypDB:ADEAN_000449300"/>
<evidence type="ECO:0000256" key="1">
    <source>
        <dbReference type="ARBA" id="ARBA00008601"/>
    </source>
</evidence>
<dbReference type="SUPFAM" id="SSF52799">
    <property type="entry name" value="(Phosphotyrosine protein) phosphatases II"/>
    <property type="match status" value="1"/>
</dbReference>
<dbReference type="PROSITE" id="PS00383">
    <property type="entry name" value="TYR_PHOSPHATASE_1"/>
    <property type="match status" value="1"/>
</dbReference>
<dbReference type="Gene3D" id="3.90.190.10">
    <property type="entry name" value="Protein tyrosine phosphatase superfamily"/>
    <property type="match status" value="1"/>
</dbReference>
<dbReference type="InterPro" id="IPR035979">
    <property type="entry name" value="RBD_domain_sf"/>
</dbReference>
<accession>A0A7G2CC45</accession>
<evidence type="ECO:0000256" key="3">
    <source>
        <dbReference type="ARBA" id="ARBA00022801"/>
    </source>
</evidence>
<evidence type="ECO:0000256" key="4">
    <source>
        <dbReference type="ARBA" id="ARBA00022912"/>
    </source>
</evidence>
<dbReference type="Gene3D" id="3.30.70.330">
    <property type="match status" value="1"/>
</dbReference>
<keyword evidence="4" id="KW-0904">Protein phosphatase</keyword>
<dbReference type="InterPro" id="IPR016130">
    <property type="entry name" value="Tyr_Pase_AS"/>
</dbReference>
<evidence type="ECO:0000256" key="5">
    <source>
        <dbReference type="SAM" id="MobiDB-lite"/>
    </source>
</evidence>
<dbReference type="SUPFAM" id="SSF54928">
    <property type="entry name" value="RNA-binding domain, RBD"/>
    <property type="match status" value="1"/>
</dbReference>
<gene>
    <name evidence="8" type="ORF">ADEAN_000449300</name>
</gene>
<evidence type="ECO:0000313" key="9">
    <source>
        <dbReference type="Proteomes" id="UP000515908"/>
    </source>
</evidence>
<evidence type="ECO:0000259" key="7">
    <source>
        <dbReference type="PROSITE" id="PS50056"/>
    </source>
</evidence>
<dbReference type="InterPro" id="IPR020422">
    <property type="entry name" value="TYR_PHOSPHATASE_DUAL_dom"/>
</dbReference>
<dbReference type="Proteomes" id="UP000515908">
    <property type="component" value="Chromosome 08"/>
</dbReference>
<reference evidence="8 9" key="1">
    <citation type="submission" date="2020-08" db="EMBL/GenBank/DDBJ databases">
        <authorList>
            <person name="Newling K."/>
            <person name="Davey J."/>
            <person name="Forrester S."/>
        </authorList>
    </citation>
    <scope>NUCLEOTIDE SEQUENCE [LARGE SCALE GENOMIC DNA]</scope>
    <source>
        <strain evidence="9">Crithidia deanei Carvalho (ATCC PRA-265)</strain>
    </source>
</reference>